<keyword evidence="5" id="KW-0325">Glycoprotein</keyword>
<dbReference type="GO" id="GO:0005975">
    <property type="term" value="P:carbohydrate metabolic process"/>
    <property type="evidence" value="ECO:0007669"/>
    <property type="project" value="InterPro"/>
</dbReference>
<dbReference type="InParanoid" id="A0A067RC84"/>
<name>A0A067RC84_ZOONE</name>
<dbReference type="Proteomes" id="UP000027135">
    <property type="component" value="Unassembled WGS sequence"/>
</dbReference>
<evidence type="ECO:0000256" key="8">
    <source>
        <dbReference type="RuleBase" id="RU003690"/>
    </source>
</evidence>
<dbReference type="InterPro" id="IPR017853">
    <property type="entry name" value="GH"/>
</dbReference>
<evidence type="ECO:0000256" key="2">
    <source>
        <dbReference type="ARBA" id="ARBA00011738"/>
    </source>
</evidence>
<evidence type="ECO:0000256" key="1">
    <source>
        <dbReference type="ARBA" id="ARBA00010838"/>
    </source>
</evidence>
<evidence type="ECO:0000256" key="5">
    <source>
        <dbReference type="ARBA" id="ARBA00023180"/>
    </source>
</evidence>
<dbReference type="Gene3D" id="3.20.20.80">
    <property type="entry name" value="Glycosidases"/>
    <property type="match status" value="1"/>
</dbReference>
<dbReference type="PROSITE" id="PS00572">
    <property type="entry name" value="GLYCOSYL_HYDROL_F1_1"/>
    <property type="match status" value="1"/>
</dbReference>
<dbReference type="PRINTS" id="PR00131">
    <property type="entry name" value="GLHYDRLASE1"/>
</dbReference>
<comment type="similarity">
    <text evidence="1 8">Belongs to the glycosyl hydrolase 1 family.</text>
</comment>
<gene>
    <name evidence="10" type="ORF">L798_07853</name>
</gene>
<protein>
    <recommendedName>
        <fullName evidence="3">beta-glucosidase</fullName>
        <ecNumber evidence="3">3.2.1.21</ecNumber>
    </recommendedName>
</protein>
<dbReference type="STRING" id="136037.A0A067RC84"/>
<evidence type="ECO:0000256" key="4">
    <source>
        <dbReference type="ARBA" id="ARBA00022801"/>
    </source>
</evidence>
<dbReference type="EC" id="3.2.1.21" evidence="3"/>
<dbReference type="eggNOG" id="KOG0626">
    <property type="taxonomic scope" value="Eukaryota"/>
</dbReference>
<keyword evidence="6 9" id="KW-0326">Glycosidase</keyword>
<dbReference type="PROSITE" id="PS00653">
    <property type="entry name" value="GLYCOSYL_HYDROL_F1_2"/>
    <property type="match status" value="1"/>
</dbReference>
<evidence type="ECO:0000313" key="11">
    <source>
        <dbReference type="Proteomes" id="UP000027135"/>
    </source>
</evidence>
<evidence type="ECO:0000313" key="10">
    <source>
        <dbReference type="EMBL" id="KDR17469.1"/>
    </source>
</evidence>
<reference evidence="10 11" key="1">
    <citation type="journal article" date="2014" name="Nat. Commun.">
        <title>Molecular traces of alternative social organization in a termite genome.</title>
        <authorList>
            <person name="Terrapon N."/>
            <person name="Li C."/>
            <person name="Robertson H.M."/>
            <person name="Ji L."/>
            <person name="Meng X."/>
            <person name="Booth W."/>
            <person name="Chen Z."/>
            <person name="Childers C.P."/>
            <person name="Glastad K.M."/>
            <person name="Gokhale K."/>
            <person name="Gowin J."/>
            <person name="Gronenberg W."/>
            <person name="Hermansen R.A."/>
            <person name="Hu H."/>
            <person name="Hunt B.G."/>
            <person name="Huylmans A.K."/>
            <person name="Khalil S.M."/>
            <person name="Mitchell R.D."/>
            <person name="Munoz-Torres M.C."/>
            <person name="Mustard J.A."/>
            <person name="Pan H."/>
            <person name="Reese J.T."/>
            <person name="Scharf M.E."/>
            <person name="Sun F."/>
            <person name="Vogel H."/>
            <person name="Xiao J."/>
            <person name="Yang W."/>
            <person name="Yang Z."/>
            <person name="Yang Z."/>
            <person name="Zhou J."/>
            <person name="Zhu J."/>
            <person name="Brent C.S."/>
            <person name="Elsik C.G."/>
            <person name="Goodisman M.A."/>
            <person name="Liberles D.A."/>
            <person name="Roe R.M."/>
            <person name="Vargo E.L."/>
            <person name="Vilcinskas A."/>
            <person name="Wang J."/>
            <person name="Bornberg-Bauer E."/>
            <person name="Korb J."/>
            <person name="Zhang G."/>
            <person name="Liebig J."/>
        </authorList>
    </citation>
    <scope>NUCLEOTIDE SEQUENCE [LARGE SCALE GENOMIC DNA]</scope>
    <source>
        <tissue evidence="10">Whole organism</tissue>
    </source>
</reference>
<dbReference type="InterPro" id="IPR033132">
    <property type="entry name" value="GH_1_N_CS"/>
</dbReference>
<dbReference type="OMA" id="HAQVYHF"/>
<sequence length="474" mass="54477">FPADFMFGAATASYQIEGAWNLSGKGVNIWDTLTHDNPEFIIDRSNGDTAANSYFMYKEDVQLLKQIGADFYRFSVSWARILPTGQINIVNQAGIDYYNRLINELLANGIKPMVTIFHWDLPQKLQDLGGMPNILIADIFTDYARLLFENFGDRVKWWITFNEPAVFVTGYATGKGFAPSVNASGIGDYMSVHTIILAHAKTYRMYERDFRPKQQGKVSITLNSRWHEPRSNSTEDVESSERAMQFYLGLHAHPIFSQKGDYPRLVKERIANNSLAEGFFRSRLPKFTEQEIAYIRGTFDFFGLNHYSTSLTSPGFSGSQMPSLEGDVSVRRLNDPKWIATGGESRKVVPWGFRKLLNWIRKEYNNPPVFITENGVADKEEFEDLLRVYYHTHYMYEMLKAMFDDGCNVIGYIAWSLIDNFEWTSGYTEKFGLFHVNFTDPGRARTAKESSRVFAEIIETRQIPARYLQDVQQN</sequence>
<dbReference type="FunCoup" id="A0A067RC84">
    <property type="interactions" value="2"/>
</dbReference>
<dbReference type="EMBL" id="KK852732">
    <property type="protein sequence ID" value="KDR17469.1"/>
    <property type="molecule type" value="Genomic_DNA"/>
</dbReference>
<dbReference type="FunFam" id="3.20.20.80:FF:000013">
    <property type="entry name" value="lactase-phlorizin hydrolase"/>
    <property type="match status" value="1"/>
</dbReference>
<evidence type="ECO:0000256" key="6">
    <source>
        <dbReference type="ARBA" id="ARBA00023295"/>
    </source>
</evidence>
<dbReference type="PANTHER" id="PTHR10353">
    <property type="entry name" value="GLYCOSYL HYDROLASE"/>
    <property type="match status" value="1"/>
</dbReference>
<accession>A0A067RC84</accession>
<dbReference type="InterPro" id="IPR018120">
    <property type="entry name" value="Glyco_hydro_1_AS"/>
</dbReference>
<proteinExistence type="inferred from homology"/>
<evidence type="ECO:0000256" key="9">
    <source>
        <dbReference type="RuleBase" id="RU004468"/>
    </source>
</evidence>
<dbReference type="SUPFAM" id="SSF51445">
    <property type="entry name" value="(Trans)glycosidases"/>
    <property type="match status" value="1"/>
</dbReference>
<comment type="subunit">
    <text evidence="2">Homodimer.</text>
</comment>
<keyword evidence="4 9" id="KW-0378">Hydrolase</keyword>
<dbReference type="InterPro" id="IPR001360">
    <property type="entry name" value="Glyco_hydro_1"/>
</dbReference>
<feature type="active site" description="Nucleophile" evidence="7">
    <location>
        <position position="373"/>
    </location>
</feature>
<evidence type="ECO:0000256" key="7">
    <source>
        <dbReference type="PROSITE-ProRule" id="PRU10055"/>
    </source>
</evidence>
<organism evidence="10 11">
    <name type="scientific">Zootermopsis nevadensis</name>
    <name type="common">Dampwood termite</name>
    <dbReference type="NCBI Taxonomy" id="136037"/>
    <lineage>
        <taxon>Eukaryota</taxon>
        <taxon>Metazoa</taxon>
        <taxon>Ecdysozoa</taxon>
        <taxon>Arthropoda</taxon>
        <taxon>Hexapoda</taxon>
        <taxon>Insecta</taxon>
        <taxon>Pterygota</taxon>
        <taxon>Neoptera</taxon>
        <taxon>Polyneoptera</taxon>
        <taxon>Dictyoptera</taxon>
        <taxon>Blattodea</taxon>
        <taxon>Blattoidea</taxon>
        <taxon>Termitoidae</taxon>
        <taxon>Termopsidae</taxon>
        <taxon>Zootermopsis</taxon>
    </lineage>
</organism>
<dbReference type="Pfam" id="PF00232">
    <property type="entry name" value="Glyco_hydro_1"/>
    <property type="match status" value="1"/>
</dbReference>
<dbReference type="PANTHER" id="PTHR10353:SF36">
    <property type="entry name" value="LP05116P"/>
    <property type="match status" value="1"/>
</dbReference>
<feature type="non-terminal residue" evidence="10">
    <location>
        <position position="1"/>
    </location>
</feature>
<evidence type="ECO:0000256" key="3">
    <source>
        <dbReference type="ARBA" id="ARBA00012744"/>
    </source>
</evidence>
<dbReference type="GO" id="GO:0008422">
    <property type="term" value="F:beta-glucosidase activity"/>
    <property type="evidence" value="ECO:0007669"/>
    <property type="project" value="TreeGrafter"/>
</dbReference>
<keyword evidence="11" id="KW-1185">Reference proteome</keyword>
<dbReference type="AlphaFoldDB" id="A0A067RC84"/>